<name>A0A6I4P3K5_9MICO</name>
<evidence type="ECO:0000313" key="2">
    <source>
        <dbReference type="Proteomes" id="UP000438182"/>
    </source>
</evidence>
<proteinExistence type="predicted"/>
<reference evidence="1 2" key="1">
    <citation type="submission" date="2019-12" db="EMBL/GenBank/DDBJ databases">
        <authorList>
            <person name="Kim Y.S."/>
        </authorList>
    </citation>
    <scope>NUCLEOTIDE SEQUENCE [LARGE SCALE GENOMIC DNA]</scope>
    <source>
        <strain evidence="1 2">MMS17-SY077</strain>
    </source>
</reference>
<evidence type="ECO:0000313" key="1">
    <source>
        <dbReference type="EMBL" id="MWB99425.1"/>
    </source>
</evidence>
<organism evidence="1 2">
    <name type="scientific">Agromyces seonyuensis</name>
    <dbReference type="NCBI Taxonomy" id="2662446"/>
    <lineage>
        <taxon>Bacteria</taxon>
        <taxon>Bacillati</taxon>
        <taxon>Actinomycetota</taxon>
        <taxon>Actinomycetes</taxon>
        <taxon>Micrococcales</taxon>
        <taxon>Microbacteriaceae</taxon>
        <taxon>Agromyces</taxon>
    </lineage>
</organism>
<protein>
    <submittedName>
        <fullName evidence="1">Uncharacterized protein</fullName>
    </submittedName>
</protein>
<comment type="caution">
    <text evidence="1">The sequence shown here is derived from an EMBL/GenBank/DDBJ whole genome shotgun (WGS) entry which is preliminary data.</text>
</comment>
<sequence>MGQNRRYGSDNDTSSLNEVLIKPVPISLSDDERGMDVTRPEKGIPVHAWVRFPETPIRVSGEAIAWTGRAVLVEFKLRGGATRRAWVWANAVDRD</sequence>
<accession>A0A6I4P3K5</accession>
<dbReference type="RefSeq" id="WP_160425657.1">
    <property type="nucleotide sequence ID" value="NZ_WSTA01000060.1"/>
</dbReference>
<gene>
    <name evidence="1" type="ORF">GB864_12815</name>
</gene>
<dbReference type="AlphaFoldDB" id="A0A6I4P3K5"/>
<dbReference type="Proteomes" id="UP000438182">
    <property type="component" value="Unassembled WGS sequence"/>
</dbReference>
<dbReference type="EMBL" id="WSTA01000060">
    <property type="protein sequence ID" value="MWB99425.1"/>
    <property type="molecule type" value="Genomic_DNA"/>
</dbReference>
<keyword evidence="2" id="KW-1185">Reference proteome</keyword>